<dbReference type="InterPro" id="IPR022536">
    <property type="entry name" value="EspC"/>
</dbReference>
<sequence>MAEFVDLPVPAVLGHASAVEGVTDAVRTARSAVSQVAMDPGAYGMLCSFLPGILSGVFEVAVVAMNGSAEALQETALNLRDAVRTFETTDSHAAGEIRSP</sequence>
<accession>I0HDM6</accession>
<dbReference type="STRING" id="512565.AMIS_58930"/>
<evidence type="ECO:0008006" key="3">
    <source>
        <dbReference type="Google" id="ProtNLM"/>
    </source>
</evidence>
<dbReference type="PATRIC" id="fig|512565.3.peg.5889"/>
<dbReference type="GO" id="GO:0009306">
    <property type="term" value="P:protein secretion"/>
    <property type="evidence" value="ECO:0007669"/>
    <property type="project" value="InterPro"/>
</dbReference>
<protein>
    <recommendedName>
        <fullName evidence="3">ESX-1 secretion-associated protein</fullName>
    </recommendedName>
</protein>
<dbReference type="OrthoDB" id="3402696at2"/>
<evidence type="ECO:0000313" key="2">
    <source>
        <dbReference type="Proteomes" id="UP000007882"/>
    </source>
</evidence>
<dbReference type="Proteomes" id="UP000007882">
    <property type="component" value="Chromosome"/>
</dbReference>
<dbReference type="Pfam" id="PF10824">
    <property type="entry name" value="T7SS_ESX_EspC"/>
    <property type="match status" value="1"/>
</dbReference>
<proteinExistence type="predicted"/>
<dbReference type="RefSeq" id="WP_014446001.1">
    <property type="nucleotide sequence ID" value="NC_017093.1"/>
</dbReference>
<dbReference type="KEGG" id="ams:AMIS_58930"/>
<dbReference type="HOGENOM" id="CLU_168298_0_1_11"/>
<organism evidence="1 2">
    <name type="scientific">Actinoplanes missouriensis (strain ATCC 14538 / DSM 43046 / CBS 188.64 / JCM 3121 / NBRC 102363 / NCIMB 12654 / NRRL B-3342 / UNCC 431)</name>
    <dbReference type="NCBI Taxonomy" id="512565"/>
    <lineage>
        <taxon>Bacteria</taxon>
        <taxon>Bacillati</taxon>
        <taxon>Actinomycetota</taxon>
        <taxon>Actinomycetes</taxon>
        <taxon>Micromonosporales</taxon>
        <taxon>Micromonosporaceae</taxon>
        <taxon>Actinoplanes</taxon>
    </lineage>
</organism>
<keyword evidence="2" id="KW-1185">Reference proteome</keyword>
<dbReference type="EMBL" id="AP012319">
    <property type="protein sequence ID" value="BAL91113.1"/>
    <property type="molecule type" value="Genomic_DNA"/>
</dbReference>
<dbReference type="AlphaFoldDB" id="I0HDM6"/>
<gene>
    <name evidence="1" type="ordered locus">AMIS_58930</name>
</gene>
<reference evidence="1 2" key="1">
    <citation type="submission" date="2012-02" db="EMBL/GenBank/DDBJ databases">
        <title>Complete genome sequence of Actinoplanes missouriensis 431 (= NBRC 102363).</title>
        <authorList>
            <person name="Ohnishi Y."/>
            <person name="Ishikawa J."/>
            <person name="Sekine M."/>
            <person name="Hosoyama A."/>
            <person name="Harada T."/>
            <person name="Narita H."/>
            <person name="Hata T."/>
            <person name="Konno Y."/>
            <person name="Tutikane K."/>
            <person name="Fujita N."/>
            <person name="Horinouchi S."/>
            <person name="Hayakawa M."/>
        </authorList>
    </citation>
    <scope>NUCLEOTIDE SEQUENCE [LARGE SCALE GENOMIC DNA]</scope>
    <source>
        <strain evidence="2">ATCC 14538 / DSM 43046 / CBS 188.64 / JCM 3121 / NBRC 102363 / NCIMB 12654 / NRRL B-3342 / UNCC 431</strain>
    </source>
</reference>
<evidence type="ECO:0000313" key="1">
    <source>
        <dbReference type="EMBL" id="BAL91113.1"/>
    </source>
</evidence>
<name>I0HDM6_ACTM4</name>